<accession>A0ABS2Q4L1</accession>
<dbReference type="SUPFAM" id="SSF53850">
    <property type="entry name" value="Periplasmic binding protein-like II"/>
    <property type="match status" value="1"/>
</dbReference>
<dbReference type="PANTHER" id="PTHR43649">
    <property type="entry name" value="ARABINOSE-BINDING PROTEIN-RELATED"/>
    <property type="match status" value="1"/>
</dbReference>
<dbReference type="RefSeq" id="WP_205005030.1">
    <property type="nucleotide sequence ID" value="NZ_CBCRXA010000001.1"/>
</dbReference>
<keyword evidence="1" id="KW-0732">Signal</keyword>
<evidence type="ECO:0000313" key="2">
    <source>
        <dbReference type="EMBL" id="MBM7656668.1"/>
    </source>
</evidence>
<dbReference type="EMBL" id="JAFBEV010000001">
    <property type="protein sequence ID" value="MBM7656668.1"/>
    <property type="molecule type" value="Genomic_DNA"/>
</dbReference>
<keyword evidence="3" id="KW-1185">Reference proteome</keyword>
<organism evidence="2 3">
    <name type="scientific">Sporolactobacillus spathodeae</name>
    <dbReference type="NCBI Taxonomy" id="1465502"/>
    <lineage>
        <taxon>Bacteria</taxon>
        <taxon>Bacillati</taxon>
        <taxon>Bacillota</taxon>
        <taxon>Bacilli</taxon>
        <taxon>Bacillales</taxon>
        <taxon>Sporolactobacillaceae</taxon>
        <taxon>Sporolactobacillus</taxon>
    </lineage>
</organism>
<proteinExistence type="predicted"/>
<dbReference type="Proteomes" id="UP000823201">
    <property type="component" value="Unassembled WGS sequence"/>
</dbReference>
<evidence type="ECO:0000313" key="3">
    <source>
        <dbReference type="Proteomes" id="UP000823201"/>
    </source>
</evidence>
<dbReference type="Pfam" id="PF01547">
    <property type="entry name" value="SBP_bac_1"/>
    <property type="match status" value="1"/>
</dbReference>
<reference evidence="2 3" key="1">
    <citation type="submission" date="2021-01" db="EMBL/GenBank/DDBJ databases">
        <title>Genomic Encyclopedia of Type Strains, Phase IV (KMG-IV): sequencing the most valuable type-strain genomes for metagenomic binning, comparative biology and taxonomic classification.</title>
        <authorList>
            <person name="Goeker M."/>
        </authorList>
    </citation>
    <scope>NUCLEOTIDE SEQUENCE [LARGE SCALE GENOMIC DNA]</scope>
    <source>
        <strain evidence="2 3">DSM 100968</strain>
    </source>
</reference>
<sequence length="426" mass="46839">MKKKWLMAVISLLLVVALTACSGSGSSGSKKVTINIFQYKVEFKKQFSQLAKEYEKTHPNVTVTITTVGGGSDYGAALKSKFASGNEPTIYNIGGPSDVKDWKGKLADLSGTKTAKLALPGTLNGVTEGSKVYGLPYNEEGYGILYNKKIFAKAGIDPASITSLAALESVSKKLNDKKAALGLKAVYALPAKETWVTGLHSSNVFLSPEFNQDVTKAFKSKTVSFKYGKQFKQYLDIQQKYSVQPTASLDYSAQVEQYFSNGKVAMIQQGDWVSPTIIGINKKFENSGIGLLPIPVDGFKTDSIPVGVPMYWAVNSNKSAQEIKAAKDFLNWMYTSNTGKKMVLEDFQFIPAYKGYDTSKIKDSLARQIYDYAQKKKTIGWVFMGYPTGWGMNTLGVDIQKYTSGKMSWDALVKDSQNAWKTSRNQ</sequence>
<dbReference type="InterPro" id="IPR006059">
    <property type="entry name" value="SBP"/>
</dbReference>
<name>A0ABS2Q4L1_9BACL</name>
<evidence type="ECO:0000256" key="1">
    <source>
        <dbReference type="SAM" id="SignalP"/>
    </source>
</evidence>
<dbReference type="PROSITE" id="PS51257">
    <property type="entry name" value="PROKAR_LIPOPROTEIN"/>
    <property type="match status" value="1"/>
</dbReference>
<gene>
    <name evidence="2" type="ORF">JOC27_000104</name>
</gene>
<dbReference type="InterPro" id="IPR050490">
    <property type="entry name" value="Bact_solute-bd_prot1"/>
</dbReference>
<dbReference type="Gene3D" id="3.40.190.10">
    <property type="entry name" value="Periplasmic binding protein-like II"/>
    <property type="match status" value="2"/>
</dbReference>
<protein>
    <submittedName>
        <fullName evidence="2">Raffinose/stachyose/melibiose transport system substrate-binding protein</fullName>
    </submittedName>
</protein>
<feature type="signal peptide" evidence="1">
    <location>
        <begin position="1"/>
        <end position="22"/>
    </location>
</feature>
<feature type="chain" id="PRO_5045800621" evidence="1">
    <location>
        <begin position="23"/>
        <end position="426"/>
    </location>
</feature>
<comment type="caution">
    <text evidence="2">The sequence shown here is derived from an EMBL/GenBank/DDBJ whole genome shotgun (WGS) entry which is preliminary data.</text>
</comment>